<accession>A0ABN1YZC6</accession>
<dbReference type="Proteomes" id="UP001501266">
    <property type="component" value="Unassembled WGS sequence"/>
</dbReference>
<evidence type="ECO:0000313" key="3">
    <source>
        <dbReference type="Proteomes" id="UP001501266"/>
    </source>
</evidence>
<evidence type="ECO:0000256" key="1">
    <source>
        <dbReference type="SAM" id="MobiDB-lite"/>
    </source>
</evidence>
<organism evidence="2 3">
    <name type="scientific">Agrococcus citreus</name>
    <dbReference type="NCBI Taxonomy" id="84643"/>
    <lineage>
        <taxon>Bacteria</taxon>
        <taxon>Bacillati</taxon>
        <taxon>Actinomycetota</taxon>
        <taxon>Actinomycetes</taxon>
        <taxon>Micrococcales</taxon>
        <taxon>Microbacteriaceae</taxon>
        <taxon>Agrococcus</taxon>
    </lineage>
</organism>
<evidence type="ECO:0000313" key="2">
    <source>
        <dbReference type="EMBL" id="GAA1425858.1"/>
    </source>
</evidence>
<dbReference type="EMBL" id="BAAAKK010000005">
    <property type="protein sequence ID" value="GAA1425858.1"/>
    <property type="molecule type" value="Genomic_DNA"/>
</dbReference>
<proteinExistence type="predicted"/>
<name>A0ABN1YZC6_9MICO</name>
<feature type="region of interest" description="Disordered" evidence="1">
    <location>
        <begin position="31"/>
        <end position="51"/>
    </location>
</feature>
<protein>
    <submittedName>
        <fullName evidence="2">Uncharacterized protein</fullName>
    </submittedName>
</protein>
<comment type="caution">
    <text evidence="2">The sequence shown here is derived from an EMBL/GenBank/DDBJ whole genome shotgun (WGS) entry which is preliminary data.</text>
</comment>
<keyword evidence="3" id="KW-1185">Reference proteome</keyword>
<reference evidence="2 3" key="1">
    <citation type="journal article" date="2019" name="Int. J. Syst. Evol. Microbiol.">
        <title>The Global Catalogue of Microorganisms (GCM) 10K type strain sequencing project: providing services to taxonomists for standard genome sequencing and annotation.</title>
        <authorList>
            <consortium name="The Broad Institute Genomics Platform"/>
            <consortium name="The Broad Institute Genome Sequencing Center for Infectious Disease"/>
            <person name="Wu L."/>
            <person name="Ma J."/>
        </authorList>
    </citation>
    <scope>NUCLEOTIDE SEQUENCE [LARGE SCALE GENOMIC DNA]</scope>
    <source>
        <strain evidence="2 3">JCM 12398</strain>
    </source>
</reference>
<sequence>MHEGIVGTPVQRLLTRCTTCPSRLDFIHQETRSDGAESNVLRLDNPEREDG</sequence>
<gene>
    <name evidence="2" type="ORF">GCM10009640_25520</name>
</gene>